<protein>
    <recommendedName>
        <fullName evidence="5">DUF2325 domain-containing protein</fullName>
    </recommendedName>
</protein>
<evidence type="ECO:0000313" key="4">
    <source>
        <dbReference type="Proteomes" id="UP000323671"/>
    </source>
</evidence>
<comment type="similarity">
    <text evidence="1">Belongs to the UPF0751 family.</text>
</comment>
<proteinExistence type="inferred from homology"/>
<gene>
    <name evidence="3" type="ORF">OTERR_08380</name>
</gene>
<accession>A0A5C1E6Q2</accession>
<reference evidence="3 4" key="1">
    <citation type="submission" date="2017-07" db="EMBL/GenBank/DDBJ databases">
        <title>Complete genome sequence of Oryzomicrobium terrae TPP412.</title>
        <authorList>
            <person name="Chiu L.-W."/>
            <person name="Lo K.-J."/>
            <person name="Tsai Y.-M."/>
            <person name="Lin S.-S."/>
            <person name="Kuo C.-H."/>
            <person name="Liu C.-T."/>
        </authorList>
    </citation>
    <scope>NUCLEOTIDE SEQUENCE [LARGE SCALE GENOMIC DNA]</scope>
    <source>
        <strain evidence="3 4">TPP412</strain>
    </source>
</reference>
<evidence type="ECO:0008006" key="5">
    <source>
        <dbReference type="Google" id="ProtNLM"/>
    </source>
</evidence>
<dbReference type="EMBL" id="CP022579">
    <property type="protein sequence ID" value="QEL64314.1"/>
    <property type="molecule type" value="Genomic_DNA"/>
</dbReference>
<dbReference type="KEGG" id="otr:OTERR_08380"/>
<feature type="coiled-coil region" evidence="2">
    <location>
        <begin position="184"/>
        <end position="302"/>
    </location>
</feature>
<dbReference type="AlphaFoldDB" id="A0A5C1E6Q2"/>
<dbReference type="Proteomes" id="UP000323671">
    <property type="component" value="Chromosome"/>
</dbReference>
<dbReference type="Pfam" id="PF10087">
    <property type="entry name" value="DUF2325"/>
    <property type="match status" value="1"/>
</dbReference>
<dbReference type="RefSeq" id="WP_149424964.1">
    <property type="nucleotide sequence ID" value="NZ_CP022579.1"/>
</dbReference>
<dbReference type="InterPro" id="IPR016772">
    <property type="entry name" value="UCP020408"/>
</dbReference>
<evidence type="ECO:0000313" key="3">
    <source>
        <dbReference type="EMBL" id="QEL64314.1"/>
    </source>
</evidence>
<keyword evidence="4" id="KW-1185">Reference proteome</keyword>
<evidence type="ECO:0000256" key="1">
    <source>
        <dbReference type="ARBA" id="ARBA00007189"/>
    </source>
</evidence>
<name>A0A5C1E6Q2_9RHOO</name>
<organism evidence="3 4">
    <name type="scientific">Oryzomicrobium terrae</name>
    <dbReference type="NCBI Taxonomy" id="1735038"/>
    <lineage>
        <taxon>Bacteria</taxon>
        <taxon>Pseudomonadati</taxon>
        <taxon>Pseudomonadota</taxon>
        <taxon>Betaproteobacteria</taxon>
        <taxon>Rhodocyclales</taxon>
        <taxon>Rhodocyclaceae</taxon>
        <taxon>Oryzomicrobium</taxon>
    </lineage>
</organism>
<keyword evidence="2" id="KW-0175">Coiled coil</keyword>
<evidence type="ECO:0000256" key="2">
    <source>
        <dbReference type="SAM" id="Coils"/>
    </source>
</evidence>
<sequence>MPIRFPLAATPAKPGPVFALGRDASGLSESGIPVAADSAGSRRRRLWEVKHQYHCPVIGTCLPMDVLRRLAEKARVSVEGLSDFALHTQAVGHAENRTAFADLMQRELERRHALAVKRFAPARDEAALWQLWCDAVARGDVPGALWAVWTHPRCGADLAHRIYGEIHMISHQTGAGQNADLQRLASLAATVADLRGKLDSLTERAAERLAEKVGELEIVRGQLAGLESALAERDALRRRVAALEAAAATAGAREDGWRCQAQGQARRAEAAEGQVRALARALAETREELADIRAEAHAAATALDAWSSADTRPCGAACNAAAPDLSGRAVLCVGGIPALTEAYRLIVEKAGGRFVHHDGGLEDNPKALDGTLAAADAVICQAGCISHGAYWRLKDHCKRTGKPCAYLKRASVTSFVRGVVQVAEGAAETGAGADEKAYR</sequence>